<evidence type="ECO:0000256" key="8">
    <source>
        <dbReference type="SAM" id="Phobius"/>
    </source>
</evidence>
<dbReference type="GO" id="GO:0022857">
    <property type="term" value="F:transmembrane transporter activity"/>
    <property type="evidence" value="ECO:0007669"/>
    <property type="project" value="InterPro"/>
</dbReference>
<dbReference type="InterPro" id="IPR003400">
    <property type="entry name" value="ExbD"/>
</dbReference>
<dbReference type="RefSeq" id="WP_089067127.1">
    <property type="nucleotide sequence ID" value="NZ_CP022358.1"/>
</dbReference>
<gene>
    <name evidence="9" type="ORF">CF168_04565</name>
</gene>
<dbReference type="Pfam" id="PF02472">
    <property type="entry name" value="ExbD"/>
    <property type="match status" value="1"/>
</dbReference>
<reference evidence="9 10" key="1">
    <citation type="submission" date="2017-07" db="EMBL/GenBank/DDBJ databases">
        <title>Phenotypical and genomic characterization of a clinical isolate of Shewanella bicestrii sp. nov. producing an extended-spectrum beta-lactamase and a new oxacillinase variant.</title>
        <authorList>
            <person name="Jousset A.B."/>
            <person name="Bonnin R.A."/>
            <person name="Girlich D."/>
            <person name="Dabos L."/>
            <person name="Potron A."/>
            <person name="Dortet L."/>
            <person name="Glaser P."/>
            <person name="Naas T."/>
        </authorList>
    </citation>
    <scope>NUCLEOTIDE SEQUENCE [LARGE SCALE GENOMIC DNA]</scope>
    <source>
        <strain evidence="9 10">JAB-1</strain>
    </source>
</reference>
<comment type="subcellular location">
    <subcellularLocation>
        <location evidence="1">Cell membrane</location>
        <topology evidence="1">Single-pass membrane protein</topology>
    </subcellularLocation>
    <subcellularLocation>
        <location evidence="7">Cell membrane</location>
        <topology evidence="7">Single-pass type II membrane protein</topology>
    </subcellularLocation>
</comment>
<keyword evidence="3" id="KW-1003">Cell membrane</keyword>
<evidence type="ECO:0000256" key="6">
    <source>
        <dbReference type="ARBA" id="ARBA00023136"/>
    </source>
</evidence>
<proteinExistence type="inferred from homology"/>
<keyword evidence="6 8" id="KW-0472">Membrane</keyword>
<sequence length="145" mass="15474">MISADRASLPQAGISALEPLPSIDLTALIDIIFIVLVFLLLTANSRLMSLPVEVPQSPSSAISAVEPKQSIAINIMASAPHWALNGETYSDLSAFSLAFEEQLKHHPQASIIIAADKAAPVEPLMQLLALLQGNAISQTQILMEH</sequence>
<dbReference type="PANTHER" id="PTHR30558">
    <property type="entry name" value="EXBD MEMBRANE COMPONENT OF PMF-DRIVEN MACROMOLECULE IMPORT SYSTEM"/>
    <property type="match status" value="1"/>
</dbReference>
<dbReference type="GO" id="GO:0005886">
    <property type="term" value="C:plasma membrane"/>
    <property type="evidence" value="ECO:0007669"/>
    <property type="project" value="UniProtKB-SubCell"/>
</dbReference>
<evidence type="ECO:0000256" key="5">
    <source>
        <dbReference type="ARBA" id="ARBA00022989"/>
    </source>
</evidence>
<comment type="similarity">
    <text evidence="2 7">Belongs to the ExbD/TolR family.</text>
</comment>
<dbReference type="PANTHER" id="PTHR30558:SF15">
    <property type="entry name" value="BIOPOLYMER TRANSPORT PROTEIN EXBD1"/>
    <property type="match status" value="1"/>
</dbReference>
<dbReference type="EMBL" id="CP022358">
    <property type="protein sequence ID" value="ASK68201.1"/>
    <property type="molecule type" value="Genomic_DNA"/>
</dbReference>
<evidence type="ECO:0000313" key="9">
    <source>
        <dbReference type="EMBL" id="ASK68201.1"/>
    </source>
</evidence>
<dbReference type="AlphaFoldDB" id="A0A220UJT7"/>
<evidence type="ECO:0000256" key="1">
    <source>
        <dbReference type="ARBA" id="ARBA00004162"/>
    </source>
</evidence>
<dbReference type="KEGG" id="sbj:CF168_04565"/>
<evidence type="ECO:0000256" key="2">
    <source>
        <dbReference type="ARBA" id="ARBA00005811"/>
    </source>
</evidence>
<keyword evidence="7" id="KW-0813">Transport</keyword>
<keyword evidence="7" id="KW-0653">Protein transport</keyword>
<name>A0A220UJT7_9GAMM</name>
<feature type="transmembrane region" description="Helical" evidence="8">
    <location>
        <begin position="20"/>
        <end position="41"/>
    </location>
</feature>
<protein>
    <submittedName>
        <fullName evidence="9">Biopolymer transporter ExbD</fullName>
    </submittedName>
</protein>
<evidence type="ECO:0000256" key="7">
    <source>
        <dbReference type="RuleBase" id="RU003879"/>
    </source>
</evidence>
<dbReference type="Proteomes" id="UP000198367">
    <property type="component" value="Chromosome"/>
</dbReference>
<evidence type="ECO:0000256" key="4">
    <source>
        <dbReference type="ARBA" id="ARBA00022692"/>
    </source>
</evidence>
<keyword evidence="10" id="KW-1185">Reference proteome</keyword>
<evidence type="ECO:0000313" key="10">
    <source>
        <dbReference type="Proteomes" id="UP000198367"/>
    </source>
</evidence>
<keyword evidence="5 8" id="KW-1133">Transmembrane helix</keyword>
<evidence type="ECO:0000256" key="3">
    <source>
        <dbReference type="ARBA" id="ARBA00022475"/>
    </source>
</evidence>
<keyword evidence="4 7" id="KW-0812">Transmembrane</keyword>
<organism evidence="9 10">
    <name type="scientific">Shewanella bicestrii</name>
    <dbReference type="NCBI Taxonomy" id="2018305"/>
    <lineage>
        <taxon>Bacteria</taxon>
        <taxon>Pseudomonadati</taxon>
        <taxon>Pseudomonadota</taxon>
        <taxon>Gammaproteobacteria</taxon>
        <taxon>Alteromonadales</taxon>
        <taxon>Shewanellaceae</taxon>
        <taxon>Shewanella</taxon>
    </lineage>
</organism>
<accession>A0A220UJT7</accession>
<dbReference type="GO" id="GO:0015031">
    <property type="term" value="P:protein transport"/>
    <property type="evidence" value="ECO:0007669"/>
    <property type="project" value="UniProtKB-KW"/>
</dbReference>